<dbReference type="Proteomes" id="UP000198538">
    <property type="component" value="Unassembled WGS sequence"/>
</dbReference>
<dbReference type="AlphaFoldDB" id="A0A1G5AUX1"/>
<sequence>MIDKKYQVFISSTYSDLVNARKTTFDTILSLYHFPVGMEMFGSDDDEQWKFIEKTIRDSDYYLLIVGHRYGSLSHEGISYTEKEFDFAKEQGIPIIAFVRDRDMPTSPKERDRDISLVEKLDKFIDKVQTGRLVSYWDTEDKLAAEIAKSLPKTMVNHPRTGWVRADKVLSSESVQELFNLSTENRKLREELEGLRKLNSNLPEIKLLLNNFNSLNFTLKNPILNNEVKIINMQEIENRLKPYVIESEIIEYNTFIGLNTETVDRYNKELRRSKHIELNKQNLNFTVHNVGKSLANNIYVDIEFPNEILILEIDYEHREPRSIAGLPENPLISMEQKANNALYGNDALSLMKRYNVTSLLEFNNNKNYNVLLKPARFNTETWSKLSNQKLTLRLNSLTHTRRTSFDDEYVIIPLKKGTFEIIATIICNEYAEPTTIVIPVNVN</sequence>
<dbReference type="RefSeq" id="WP_090914904.1">
    <property type="nucleotide sequence ID" value="NZ_FMVM01000001.1"/>
</dbReference>
<proteinExistence type="predicted"/>
<protein>
    <recommendedName>
        <fullName evidence="1">DUF4062 domain-containing protein</fullName>
    </recommendedName>
</protein>
<evidence type="ECO:0000313" key="3">
    <source>
        <dbReference type="Proteomes" id="UP000198538"/>
    </source>
</evidence>
<organism evidence="2 3">
    <name type="scientific">Paenibacillus polysaccharolyticus</name>
    <dbReference type="NCBI Taxonomy" id="582692"/>
    <lineage>
        <taxon>Bacteria</taxon>
        <taxon>Bacillati</taxon>
        <taxon>Bacillota</taxon>
        <taxon>Bacilli</taxon>
        <taxon>Bacillales</taxon>
        <taxon>Paenibacillaceae</taxon>
        <taxon>Paenibacillus</taxon>
    </lineage>
</organism>
<feature type="domain" description="DUF4062" evidence="1">
    <location>
        <begin position="7"/>
        <end position="88"/>
    </location>
</feature>
<reference evidence="3" key="1">
    <citation type="submission" date="2016-10" db="EMBL/GenBank/DDBJ databases">
        <authorList>
            <person name="Varghese N."/>
            <person name="Submissions S."/>
        </authorList>
    </citation>
    <scope>NUCLEOTIDE SEQUENCE [LARGE SCALE GENOMIC DNA]</scope>
    <source>
        <strain evidence="3">BL9</strain>
    </source>
</reference>
<keyword evidence="3" id="KW-1185">Reference proteome</keyword>
<dbReference type="Pfam" id="PF13271">
    <property type="entry name" value="DUF4062"/>
    <property type="match status" value="1"/>
</dbReference>
<accession>A0A1G5AUX1</accession>
<evidence type="ECO:0000313" key="2">
    <source>
        <dbReference type="EMBL" id="SCX81641.1"/>
    </source>
</evidence>
<gene>
    <name evidence="2" type="ORF">SAMN05720606_101113</name>
</gene>
<dbReference type="EMBL" id="FMVM01000001">
    <property type="protein sequence ID" value="SCX81641.1"/>
    <property type="molecule type" value="Genomic_DNA"/>
</dbReference>
<name>A0A1G5AUX1_9BACL</name>
<evidence type="ECO:0000259" key="1">
    <source>
        <dbReference type="Pfam" id="PF13271"/>
    </source>
</evidence>
<dbReference type="STRING" id="582692.SAMN05720606_101113"/>
<dbReference type="InterPro" id="IPR025139">
    <property type="entry name" value="DUF4062"/>
</dbReference>